<proteinExistence type="predicted"/>
<reference evidence="3" key="1">
    <citation type="submission" date="2015-09" db="EMBL/GenBank/DDBJ databases">
        <authorList>
            <person name="Graham D.E."/>
            <person name="Mahan K.M."/>
            <person name="Klingeman D.M."/>
            <person name="Fida T."/>
            <person name="Giannone R.J."/>
            <person name="Hettich R.L."/>
            <person name="Parry R.J."/>
            <person name="Spain J.C."/>
        </authorList>
    </citation>
    <scope>NUCLEOTIDE SEQUENCE [LARGE SCALE GENOMIC DNA]</scope>
    <source>
        <strain evidence="3">JCM 4701</strain>
    </source>
</reference>
<feature type="region of interest" description="Disordered" evidence="1">
    <location>
        <begin position="48"/>
        <end position="67"/>
    </location>
</feature>
<evidence type="ECO:0000313" key="2">
    <source>
        <dbReference type="EMBL" id="PNE40448.1"/>
    </source>
</evidence>
<dbReference type="AlphaFoldDB" id="A0A2N8PHH6"/>
<sequence>MVASRQPASKRTWHPETGHLNLQLDILFAGETNHWLQLWLPSDEEAATASGSLATKHTKPTSCAVTA</sequence>
<evidence type="ECO:0000256" key="1">
    <source>
        <dbReference type="SAM" id="MobiDB-lite"/>
    </source>
</evidence>
<keyword evidence="3" id="KW-1185">Reference proteome</keyword>
<accession>A0A2N8PHH6</accession>
<organism evidence="2 3">
    <name type="scientific">Streptomyces noursei</name>
    <name type="common">Streptomyces albulus</name>
    <dbReference type="NCBI Taxonomy" id="1971"/>
    <lineage>
        <taxon>Bacteria</taxon>
        <taxon>Bacillati</taxon>
        <taxon>Actinomycetota</taxon>
        <taxon>Actinomycetes</taxon>
        <taxon>Kitasatosporales</taxon>
        <taxon>Streptomycetaceae</taxon>
        <taxon>Streptomyces</taxon>
    </lineage>
</organism>
<dbReference type="EMBL" id="LJSN01000002">
    <property type="protein sequence ID" value="PNE40448.1"/>
    <property type="molecule type" value="Genomic_DNA"/>
</dbReference>
<evidence type="ECO:0008006" key="4">
    <source>
        <dbReference type="Google" id="ProtNLM"/>
    </source>
</evidence>
<protein>
    <recommendedName>
        <fullName evidence="4">MmyB-like transcription regulator ligand binding domain-containing protein</fullName>
    </recommendedName>
</protein>
<name>A0A2N8PHH6_STRNR</name>
<comment type="caution">
    <text evidence="2">The sequence shown here is derived from an EMBL/GenBank/DDBJ whole genome shotgun (WGS) entry which is preliminary data.</text>
</comment>
<feature type="compositionally biased region" description="Polar residues" evidence="1">
    <location>
        <begin position="49"/>
        <end position="67"/>
    </location>
</feature>
<dbReference type="Proteomes" id="UP000236047">
    <property type="component" value="Unassembled WGS sequence"/>
</dbReference>
<evidence type="ECO:0000313" key="3">
    <source>
        <dbReference type="Proteomes" id="UP000236047"/>
    </source>
</evidence>
<gene>
    <name evidence="2" type="ORF">AOB60_05795</name>
</gene>